<evidence type="ECO:0000256" key="3">
    <source>
        <dbReference type="ARBA" id="ARBA00022741"/>
    </source>
</evidence>
<evidence type="ECO:0000256" key="4">
    <source>
        <dbReference type="ARBA" id="ARBA00022840"/>
    </source>
</evidence>
<dbReference type="Gene3D" id="1.10.8.60">
    <property type="match status" value="1"/>
</dbReference>
<dbReference type="Proteomes" id="UP000244093">
    <property type="component" value="Unassembled WGS sequence"/>
</dbReference>
<gene>
    <name evidence="9" type="ORF">B7O98_07920</name>
    <name evidence="8" type="ORF">B7O98_09365</name>
</gene>
<evidence type="ECO:0000256" key="1">
    <source>
        <dbReference type="ARBA" id="ARBA00006184"/>
    </source>
</evidence>
<dbReference type="InterPro" id="IPR055237">
    <property type="entry name" value="Cdc6_lid"/>
</dbReference>
<proteinExistence type="inferred from homology"/>
<dbReference type="GO" id="GO:0006260">
    <property type="term" value="P:DNA replication"/>
    <property type="evidence" value="ECO:0007669"/>
    <property type="project" value="UniProtKB-UniRule"/>
</dbReference>
<dbReference type="GO" id="GO:0005524">
    <property type="term" value="F:ATP binding"/>
    <property type="evidence" value="ECO:0007669"/>
    <property type="project" value="UniProtKB-UniRule"/>
</dbReference>
<dbReference type="EMBL" id="NBVN01000011">
    <property type="protein sequence ID" value="PUA31429.1"/>
    <property type="molecule type" value="Genomic_DNA"/>
</dbReference>
<dbReference type="PANTHER" id="PTHR10763:SF26">
    <property type="entry name" value="CELL DIVISION CONTROL PROTEIN 6 HOMOLOG"/>
    <property type="match status" value="1"/>
</dbReference>
<dbReference type="InterPro" id="IPR049945">
    <property type="entry name" value="AAA_22"/>
</dbReference>
<reference evidence="8" key="1">
    <citation type="submission" date="2017-04" db="EMBL/GenBank/DDBJ databases">
        <authorList>
            <person name="Afonso C.L."/>
            <person name="Miller P.J."/>
            <person name="Scott M.A."/>
            <person name="Spackman E."/>
            <person name="Goraichik I."/>
            <person name="Dimitrov K.M."/>
            <person name="Suarez D.L."/>
            <person name="Swayne D.E."/>
        </authorList>
    </citation>
    <scope>NUCLEOTIDE SEQUENCE</scope>
    <source>
        <strain evidence="8">NZ3</strain>
    </source>
</reference>
<dbReference type="SMART" id="SM00382">
    <property type="entry name" value="AAA"/>
    <property type="match status" value="1"/>
</dbReference>
<dbReference type="FunFam" id="3.40.50.300:FF:000930">
    <property type="entry name" value="ORC1-type DNA replication protein"/>
    <property type="match status" value="1"/>
</dbReference>
<dbReference type="GO" id="GO:0051301">
    <property type="term" value="P:cell division"/>
    <property type="evidence" value="ECO:0007669"/>
    <property type="project" value="UniProtKB-KW"/>
</dbReference>
<keyword evidence="8" id="KW-0131">Cell cycle</keyword>
<dbReference type="SUPFAM" id="SSF46785">
    <property type="entry name" value="Winged helix' DNA-binding domain"/>
    <property type="match status" value="1"/>
</dbReference>
<dbReference type="Pfam" id="PF22703">
    <property type="entry name" value="Cdc6_lid"/>
    <property type="match status" value="1"/>
</dbReference>
<feature type="binding site" evidence="5">
    <location>
        <begin position="70"/>
        <end position="74"/>
    </location>
    <ligand>
        <name>ATP</name>
        <dbReference type="ChEBI" id="CHEBI:30616"/>
    </ligand>
</feature>
<evidence type="ECO:0000259" key="6">
    <source>
        <dbReference type="SMART" id="SM00382"/>
    </source>
</evidence>
<dbReference type="EMBL" id="NBVN01000004">
    <property type="protein sequence ID" value="PUA32563.1"/>
    <property type="molecule type" value="Genomic_DNA"/>
</dbReference>
<feature type="binding site" evidence="5">
    <location>
        <position position="227"/>
    </location>
    <ligand>
        <name>ATP</name>
        <dbReference type="ChEBI" id="CHEBI:30616"/>
    </ligand>
</feature>
<evidence type="ECO:0000256" key="5">
    <source>
        <dbReference type="HAMAP-Rule" id="MF_01407"/>
    </source>
</evidence>
<keyword evidence="2 5" id="KW-0235">DNA replication</keyword>
<evidence type="ECO:0000313" key="9">
    <source>
        <dbReference type="EMBL" id="PUA32563.1"/>
    </source>
</evidence>
<feature type="domain" description="Cdc6 C-terminal" evidence="7">
    <location>
        <begin position="310"/>
        <end position="389"/>
    </location>
</feature>
<evidence type="ECO:0000259" key="7">
    <source>
        <dbReference type="SMART" id="SM01074"/>
    </source>
</evidence>
<comment type="function">
    <text evidence="5">Involved in regulation of DNA replication.</text>
</comment>
<name>A0A2R7Y1W2_9CREN</name>
<dbReference type="Gene3D" id="1.10.10.10">
    <property type="entry name" value="Winged helix-like DNA-binding domain superfamily/Winged helix DNA-binding domain"/>
    <property type="match status" value="1"/>
</dbReference>
<feature type="domain" description="AAA+ ATPase" evidence="6">
    <location>
        <begin position="58"/>
        <end position="216"/>
    </location>
</feature>
<organism evidence="8 10">
    <name type="scientific">Zestosphaera tikiterensis</name>
    <dbReference type="NCBI Taxonomy" id="1973259"/>
    <lineage>
        <taxon>Archaea</taxon>
        <taxon>Thermoproteota</taxon>
        <taxon>Thermoprotei</taxon>
        <taxon>Desulfurococcales</taxon>
        <taxon>Desulfurococcaceae</taxon>
        <taxon>Zestosphaera</taxon>
    </lineage>
</organism>
<keyword evidence="3 5" id="KW-0547">Nucleotide-binding</keyword>
<dbReference type="CDD" id="cd08768">
    <property type="entry name" value="Cdc6_C"/>
    <property type="match status" value="1"/>
</dbReference>
<dbReference type="HAMAP" id="MF_01407">
    <property type="entry name" value="ORC1_type_DNA_replic_protein"/>
    <property type="match status" value="1"/>
</dbReference>
<dbReference type="FunFam" id="1.10.8.60:FF:000073">
    <property type="entry name" value="ORC1-type DNA replication protein"/>
    <property type="match status" value="1"/>
</dbReference>
<keyword evidence="4 5" id="KW-0067">ATP-binding</keyword>
<evidence type="ECO:0000313" key="10">
    <source>
        <dbReference type="Proteomes" id="UP000244093"/>
    </source>
</evidence>
<reference evidence="8 10" key="2">
    <citation type="journal article" date="2018" name="Syst. Appl. Microbiol.">
        <title>A new symbiotic nanoarchaeote (Candidatus Nanoclepta minutus) and its host (Zestosphaera tikiterensis gen. nov., sp. nov.) from a New Zealand hot spring.</title>
        <authorList>
            <person name="St John E."/>
            <person name="Liu Y."/>
            <person name="Podar M."/>
            <person name="Stott M.B."/>
            <person name="Meneghin J."/>
            <person name="Chen Z."/>
            <person name="Lagutin K."/>
            <person name="Mitchell K."/>
            <person name="Reysenbach A.L."/>
        </authorList>
    </citation>
    <scope>NUCLEOTIDE SEQUENCE [LARGE SCALE GENOMIC DNA]</scope>
    <source>
        <strain evidence="8">NZ3</strain>
    </source>
</reference>
<comment type="caution">
    <text evidence="8">The sequence shown here is derived from an EMBL/GenBank/DDBJ whole genome shotgun (WGS) entry which is preliminary data.</text>
</comment>
<accession>A0A2R7Y1W2</accession>
<dbReference type="InterPro" id="IPR015163">
    <property type="entry name" value="Cdc6_C"/>
</dbReference>
<dbReference type="InterPro" id="IPR003593">
    <property type="entry name" value="AAA+_ATPase"/>
</dbReference>
<dbReference type="CDD" id="cd00009">
    <property type="entry name" value="AAA"/>
    <property type="match status" value="1"/>
</dbReference>
<comment type="similarity">
    <text evidence="1 5">Belongs to the CDC6/cdc18 family.</text>
</comment>
<dbReference type="Pfam" id="PF09079">
    <property type="entry name" value="WHD_Cdc6"/>
    <property type="match status" value="1"/>
</dbReference>
<protein>
    <recommendedName>
        <fullName evidence="5">ORC1-type DNA replication protein</fullName>
    </recommendedName>
</protein>
<dbReference type="SUPFAM" id="SSF52540">
    <property type="entry name" value="P-loop containing nucleoside triphosphate hydrolases"/>
    <property type="match status" value="1"/>
</dbReference>
<dbReference type="SMART" id="SM01074">
    <property type="entry name" value="Cdc6_C"/>
    <property type="match status" value="1"/>
</dbReference>
<dbReference type="InterPro" id="IPR014277">
    <property type="entry name" value="Orc1/Cdc6_arc"/>
</dbReference>
<feature type="binding site" evidence="5">
    <location>
        <position position="215"/>
    </location>
    <ligand>
        <name>ATP</name>
        <dbReference type="ChEBI" id="CHEBI:30616"/>
    </ligand>
</feature>
<dbReference type="InterPro" id="IPR050311">
    <property type="entry name" value="ORC1/CDC6"/>
</dbReference>
<dbReference type="InterPro" id="IPR036388">
    <property type="entry name" value="WH-like_DNA-bd_sf"/>
</dbReference>
<dbReference type="InterPro" id="IPR036390">
    <property type="entry name" value="WH_DNA-bd_sf"/>
</dbReference>
<dbReference type="Gene3D" id="3.40.50.300">
    <property type="entry name" value="P-loop containing nucleotide triphosphate hydrolases"/>
    <property type="match status" value="1"/>
</dbReference>
<keyword evidence="8" id="KW-0132">Cell division</keyword>
<evidence type="ECO:0000256" key="2">
    <source>
        <dbReference type="ARBA" id="ARBA00022705"/>
    </source>
</evidence>
<sequence length="405" mass="45400">MSSNNRDIVADTLLKLENTVFLNREVLRPDYIPESLPHREEQIRQLTSVLAPLLKGERPSNVFIYGLTGTGKTAVVKYVLRRLEEYGRGFGSRGFFSCYINCRNDDTTYRVMASLVETLGGRVPFTGLSTAEVFRRFKNRLESLGRVMIIVLDEIDSLVSRAGDELLYRLTRVNDELSRSKVSVIGITNDVKFMEKLDPRVKSSLSEVELVFPPYDAIQLSDILRERAAKAFKPGVLDEGVIEYCASVAAKEHGDARRALDLLRVAGEIAERLGDRVVKVEHVVKAREEIERDMVIDVVKTLPQHSKLVLLAIALAGGRFDSTGDLYVSYRELVKALGSEPVTQRRVSDIVSELEMLGLVTAKVVNRGRYGKTRQISLATDYNTMVKALSDDARIASLVKNYRGR</sequence>
<dbReference type="AlphaFoldDB" id="A0A2R7Y1W2"/>
<evidence type="ECO:0000313" key="8">
    <source>
        <dbReference type="EMBL" id="PUA31429.1"/>
    </source>
</evidence>
<dbReference type="PANTHER" id="PTHR10763">
    <property type="entry name" value="CELL DIVISION CONTROL PROTEIN 6-RELATED"/>
    <property type="match status" value="1"/>
</dbReference>
<dbReference type="NCBIfam" id="TIGR02928">
    <property type="entry name" value="orc1/cdc6 family replication initiation protein"/>
    <property type="match status" value="1"/>
</dbReference>
<dbReference type="InterPro" id="IPR027417">
    <property type="entry name" value="P-loop_NTPase"/>
</dbReference>
<dbReference type="Pfam" id="PF13401">
    <property type="entry name" value="AAA_22"/>
    <property type="match status" value="1"/>
</dbReference>